<reference evidence="4" key="1">
    <citation type="submission" date="2021-01" db="UniProtKB">
        <authorList>
            <consortium name="EnsemblMetazoa"/>
        </authorList>
    </citation>
    <scope>IDENTIFICATION</scope>
</reference>
<keyword evidence="2" id="KW-0378">Hydrolase</keyword>
<feature type="compositionally biased region" description="Polar residues" evidence="3">
    <location>
        <begin position="164"/>
        <end position="175"/>
    </location>
</feature>
<accession>A0A7M7JHR7</accession>
<dbReference type="PROSITE" id="PS01137">
    <property type="entry name" value="TATD_1"/>
    <property type="match status" value="1"/>
</dbReference>
<dbReference type="InterPro" id="IPR001130">
    <property type="entry name" value="TatD-like"/>
</dbReference>
<dbReference type="InterPro" id="IPR032466">
    <property type="entry name" value="Metal_Hydrolase"/>
</dbReference>
<dbReference type="Pfam" id="PF01026">
    <property type="entry name" value="TatD_DNase"/>
    <property type="match status" value="1"/>
</dbReference>
<dbReference type="PROSITE" id="PS01091">
    <property type="entry name" value="TATD_3"/>
    <property type="match status" value="1"/>
</dbReference>
<evidence type="ECO:0000256" key="3">
    <source>
        <dbReference type="SAM" id="MobiDB-lite"/>
    </source>
</evidence>
<feature type="region of interest" description="Disordered" evidence="3">
    <location>
        <begin position="94"/>
        <end position="214"/>
    </location>
</feature>
<keyword evidence="5" id="KW-1185">Reference proteome</keyword>
<dbReference type="Gene3D" id="3.20.20.140">
    <property type="entry name" value="Metal-dependent hydrolases"/>
    <property type="match status" value="1"/>
</dbReference>
<dbReference type="PANTHER" id="PTHR46363:SF1">
    <property type="entry name" value="DEOXYRIBONUCLEASE TATDN2-RELATED"/>
    <property type="match status" value="1"/>
</dbReference>
<dbReference type="Proteomes" id="UP000594260">
    <property type="component" value="Unplaced"/>
</dbReference>
<dbReference type="CDD" id="cd01310">
    <property type="entry name" value="TatD_DNAse"/>
    <property type="match status" value="1"/>
</dbReference>
<dbReference type="RefSeq" id="XP_022652391.1">
    <property type="nucleotide sequence ID" value="XM_022796656.1"/>
</dbReference>
<feature type="compositionally biased region" description="Acidic residues" evidence="3">
    <location>
        <begin position="141"/>
        <end position="150"/>
    </location>
</feature>
<dbReference type="OrthoDB" id="413993at2759"/>
<dbReference type="InParanoid" id="A0A7M7JHR7"/>
<dbReference type="GO" id="GO:0016788">
    <property type="term" value="F:hydrolase activity, acting on ester bonds"/>
    <property type="evidence" value="ECO:0007669"/>
    <property type="project" value="InterPro"/>
</dbReference>
<dbReference type="EnsemblMetazoa" id="XM_022796657">
    <property type="protein sequence ID" value="XP_022652392"/>
    <property type="gene ID" value="LOC111246676"/>
</dbReference>
<dbReference type="PANTHER" id="PTHR46363">
    <property type="entry name" value="DEOXYRIBONUCLEASE TATDN2-RELATED"/>
    <property type="match status" value="1"/>
</dbReference>
<proteinExistence type="inferred from homology"/>
<name>A0A7M7JHR7_VARDE</name>
<dbReference type="InterPro" id="IPR018228">
    <property type="entry name" value="DNase_TatD-rel_CS"/>
</dbReference>
<feature type="compositionally biased region" description="Polar residues" evidence="3">
    <location>
        <begin position="72"/>
        <end position="85"/>
    </location>
</feature>
<feature type="region of interest" description="Disordered" evidence="3">
    <location>
        <begin position="68"/>
        <end position="87"/>
    </location>
</feature>
<evidence type="ECO:0000256" key="2">
    <source>
        <dbReference type="ARBA" id="ARBA00022801"/>
    </source>
</evidence>
<protein>
    <submittedName>
        <fullName evidence="4">Uncharacterized protein</fullName>
    </submittedName>
</protein>
<evidence type="ECO:0000256" key="1">
    <source>
        <dbReference type="ARBA" id="ARBA00009275"/>
    </source>
</evidence>
<comment type="similarity">
    <text evidence="1">Belongs to the metallo-dependent hydrolases superfamily. TatD-type hydrolase family.</text>
</comment>
<dbReference type="GeneID" id="111246676"/>
<dbReference type="RefSeq" id="XP_022652392.1">
    <property type="nucleotide sequence ID" value="XM_022796657.1"/>
</dbReference>
<organism evidence="4 5">
    <name type="scientific">Varroa destructor</name>
    <name type="common">Honeybee mite</name>
    <dbReference type="NCBI Taxonomy" id="109461"/>
    <lineage>
        <taxon>Eukaryota</taxon>
        <taxon>Metazoa</taxon>
        <taxon>Ecdysozoa</taxon>
        <taxon>Arthropoda</taxon>
        <taxon>Chelicerata</taxon>
        <taxon>Arachnida</taxon>
        <taxon>Acari</taxon>
        <taxon>Parasitiformes</taxon>
        <taxon>Mesostigmata</taxon>
        <taxon>Gamasina</taxon>
        <taxon>Dermanyssoidea</taxon>
        <taxon>Varroidae</taxon>
        <taxon>Varroa</taxon>
    </lineage>
</organism>
<dbReference type="EnsemblMetazoa" id="XM_022796656">
    <property type="protein sequence ID" value="XP_022652391"/>
    <property type="gene ID" value="LOC111246676"/>
</dbReference>
<dbReference type="SUPFAM" id="SSF51556">
    <property type="entry name" value="Metallo-dependent hydrolases"/>
    <property type="match status" value="1"/>
</dbReference>
<sequence length="506" mass="56052">MYSWPVVCHIFIVCWLTVGYHVINGPSVILGIQPSPSFDRLAHQRSKIGQSIPSLPVSARLGGFVKNPASLDRSNNGGQNLQSSVDKGIRKSIRKSPEKYGPSPPPLCSFIAGKNTGGKVSDKQSFPATVTVKRPIILGPDDSDNDDSDEKSDSRDRSGRLINRATSGHSRSTGGDSRLVRPNSLHDGADFRNGSTVRTENRLSRPRSSRHGDGIRLERSIHGIDINTSMMSGLVDTHMHIDLSLCSLGQCAGITWAEHCKRHSARFPTCYEGGIAVFCQPEDFKCSSAMLNEAYHSDKLWMTFGVHPHFADRYSEDSLRACLHKFKSKIVALGEIGLDCSHKNNVSLQVQKEVFRSQAEIGIECNLPLVIHTRLPDGNAEALAFMRQFVPRDYRIHRHCFIGKLEEANEWLSHFRNCYIGFTPLINTQPDLMEVARQIPFDRILLETDAPYFQKGLPMLEDGGQAAFTVPGDVIYTAIGIAKARNISIEAIICQTRLNAKAIYGI</sequence>
<evidence type="ECO:0000313" key="5">
    <source>
        <dbReference type="Proteomes" id="UP000594260"/>
    </source>
</evidence>
<evidence type="ECO:0000313" key="4">
    <source>
        <dbReference type="EnsemblMetazoa" id="XP_022652392"/>
    </source>
</evidence>
<dbReference type="AlphaFoldDB" id="A0A7M7JHR7"/>
<dbReference type="KEGG" id="vde:111246676"/>